<reference evidence="1" key="1">
    <citation type="journal article" date="2014" name="Front. Microbiol.">
        <title>High frequency of phylogenetically diverse reductive dehalogenase-homologous genes in deep subseafloor sedimentary metagenomes.</title>
        <authorList>
            <person name="Kawai M."/>
            <person name="Futagami T."/>
            <person name="Toyoda A."/>
            <person name="Takaki Y."/>
            <person name="Nishi S."/>
            <person name="Hori S."/>
            <person name="Arai W."/>
            <person name="Tsubouchi T."/>
            <person name="Morono Y."/>
            <person name="Uchiyama I."/>
            <person name="Ito T."/>
            <person name="Fujiyama A."/>
            <person name="Inagaki F."/>
            <person name="Takami H."/>
        </authorList>
    </citation>
    <scope>NUCLEOTIDE SEQUENCE</scope>
    <source>
        <strain evidence="1">Expedition CK06-06</strain>
    </source>
</reference>
<dbReference type="AlphaFoldDB" id="X1KT84"/>
<accession>X1KT84</accession>
<protein>
    <submittedName>
        <fullName evidence="1">Uncharacterized protein</fullName>
    </submittedName>
</protein>
<name>X1KT84_9ZZZZ</name>
<sequence>DRYFYKLSGISNGVYTHVSNKFLGKIKSPLDALNLKERSEK</sequence>
<proteinExistence type="predicted"/>
<feature type="non-terminal residue" evidence="1">
    <location>
        <position position="1"/>
    </location>
</feature>
<dbReference type="EMBL" id="BARV01005001">
    <property type="protein sequence ID" value="GAI09903.1"/>
    <property type="molecule type" value="Genomic_DNA"/>
</dbReference>
<comment type="caution">
    <text evidence="1">The sequence shown here is derived from an EMBL/GenBank/DDBJ whole genome shotgun (WGS) entry which is preliminary data.</text>
</comment>
<gene>
    <name evidence="1" type="ORF">S06H3_10679</name>
</gene>
<evidence type="ECO:0000313" key="1">
    <source>
        <dbReference type="EMBL" id="GAI09903.1"/>
    </source>
</evidence>
<organism evidence="1">
    <name type="scientific">marine sediment metagenome</name>
    <dbReference type="NCBI Taxonomy" id="412755"/>
    <lineage>
        <taxon>unclassified sequences</taxon>
        <taxon>metagenomes</taxon>
        <taxon>ecological metagenomes</taxon>
    </lineage>
</organism>